<name>A0AA41W6B7_9GAMM</name>
<keyword evidence="2" id="KW-1185">Reference proteome</keyword>
<evidence type="ECO:0000313" key="1">
    <source>
        <dbReference type="EMBL" id="MCM2679473.1"/>
    </source>
</evidence>
<dbReference type="Proteomes" id="UP001165393">
    <property type="component" value="Unassembled WGS sequence"/>
</dbReference>
<dbReference type="AlphaFoldDB" id="A0AA41W6B7"/>
<comment type="caution">
    <text evidence="1">The sequence shown here is derived from an EMBL/GenBank/DDBJ whole genome shotgun (WGS) entry which is preliminary data.</text>
</comment>
<reference evidence="1 2" key="1">
    <citation type="journal article" date="2013" name="Antonie Van Leeuwenhoek">
        <title>Echinimonas agarilytica gen. nov., sp. nov., a new gammaproteobacterium isolated from the sea urchin Strongylocentrotus intermedius.</title>
        <authorList>
            <person name="Nedashkovskaya O.I."/>
            <person name="Stenkova A.M."/>
            <person name="Zhukova N.V."/>
            <person name="Van Trappen S."/>
            <person name="Lee J.S."/>
            <person name="Kim S.B."/>
        </authorList>
    </citation>
    <scope>NUCLEOTIDE SEQUENCE [LARGE SCALE GENOMIC DNA]</scope>
    <source>
        <strain evidence="1 2">KMM 6351</strain>
    </source>
</reference>
<dbReference type="InterPro" id="IPR021372">
    <property type="entry name" value="DUF2989"/>
</dbReference>
<gene>
    <name evidence="1" type="ORF">NAF29_07285</name>
</gene>
<dbReference type="EMBL" id="JAMQGP010000002">
    <property type="protein sequence ID" value="MCM2679473.1"/>
    <property type="molecule type" value="Genomic_DNA"/>
</dbReference>
<proteinExistence type="predicted"/>
<accession>A0AA41W6B7</accession>
<sequence>MDAKTICESYPAVCTGLNSDGWCKNERAVVIEKEYAIKDQQKESDLYHALMGWRAYRSCIELAAQVEMKRLKIRQSQRVEGYIRAETRVIELEQATKNANLPELLWYHWSHFSDKNALDKYVSLESRGVLNTPELLLNLAGYYSAKDQEKAINLLLNALSLYEQEEDIDPQIFQQLTTLTYQVEDYRHSYVWALVTQKLEAAKVDFKRLDKASRMTQKDKLKAELIADTIVKNLQEDTYVAQRRYRF</sequence>
<evidence type="ECO:0000313" key="2">
    <source>
        <dbReference type="Proteomes" id="UP001165393"/>
    </source>
</evidence>
<organism evidence="1 2">
    <name type="scientific">Echinimonas agarilytica</name>
    <dbReference type="NCBI Taxonomy" id="1215918"/>
    <lineage>
        <taxon>Bacteria</taxon>
        <taxon>Pseudomonadati</taxon>
        <taxon>Pseudomonadota</taxon>
        <taxon>Gammaproteobacteria</taxon>
        <taxon>Alteromonadales</taxon>
        <taxon>Echinimonadaceae</taxon>
        <taxon>Echinimonas</taxon>
    </lineage>
</organism>
<dbReference type="Pfam" id="PF11207">
    <property type="entry name" value="DUF2989"/>
    <property type="match status" value="1"/>
</dbReference>
<protein>
    <submittedName>
        <fullName evidence="1">DUF2989 domain-containing protein</fullName>
    </submittedName>
</protein>